<gene>
    <name evidence="12" type="ORF">HNP55_002071</name>
</gene>
<keyword evidence="4" id="KW-0813">Transport</keyword>
<name>A0A840LBH6_9BURK</name>
<evidence type="ECO:0000256" key="4">
    <source>
        <dbReference type="ARBA" id="ARBA00022448"/>
    </source>
</evidence>
<dbReference type="PANTHER" id="PTHR38786:SF1">
    <property type="entry name" value="FLAGELLAR FLIJ PROTEIN"/>
    <property type="match status" value="1"/>
</dbReference>
<keyword evidence="12" id="KW-0969">Cilium</keyword>
<keyword evidence="6" id="KW-0145">Chemotaxis</keyword>
<dbReference type="GO" id="GO:0044781">
    <property type="term" value="P:bacterial-type flagellum organization"/>
    <property type="evidence" value="ECO:0007669"/>
    <property type="project" value="UniProtKB-KW"/>
</dbReference>
<keyword evidence="12" id="KW-0282">Flagellum</keyword>
<comment type="caution">
    <text evidence="12">The sequence shown here is derived from an EMBL/GenBank/DDBJ whole genome shotgun (WGS) entry which is preliminary data.</text>
</comment>
<dbReference type="GO" id="GO:0006935">
    <property type="term" value="P:chemotaxis"/>
    <property type="evidence" value="ECO:0007669"/>
    <property type="project" value="UniProtKB-KW"/>
</dbReference>
<comment type="subcellular location">
    <subcellularLocation>
        <location evidence="1">Cell membrane</location>
        <topology evidence="1">Peripheral membrane protein</topology>
        <orientation evidence="1">Cytoplasmic side</orientation>
    </subcellularLocation>
</comment>
<organism evidence="12 13">
    <name type="scientific">Roseateles oligotrophus</name>
    <dbReference type="NCBI Taxonomy" id="1769250"/>
    <lineage>
        <taxon>Bacteria</taxon>
        <taxon>Pseudomonadati</taxon>
        <taxon>Pseudomonadota</taxon>
        <taxon>Betaproteobacteria</taxon>
        <taxon>Burkholderiales</taxon>
        <taxon>Sphaerotilaceae</taxon>
        <taxon>Roseateles</taxon>
    </lineage>
</organism>
<reference evidence="12 13" key="1">
    <citation type="submission" date="2020-08" db="EMBL/GenBank/DDBJ databases">
        <title>Functional genomics of gut bacteria from endangered species of beetles.</title>
        <authorList>
            <person name="Carlos-Shanley C."/>
        </authorList>
    </citation>
    <scope>NUCLEOTIDE SEQUENCE [LARGE SCALE GENOMIC DNA]</scope>
    <source>
        <strain evidence="12 13">S00239</strain>
    </source>
</reference>
<evidence type="ECO:0000256" key="8">
    <source>
        <dbReference type="ARBA" id="ARBA00022927"/>
    </source>
</evidence>
<dbReference type="GO" id="GO:0005886">
    <property type="term" value="C:plasma membrane"/>
    <property type="evidence" value="ECO:0007669"/>
    <property type="project" value="UniProtKB-SubCell"/>
</dbReference>
<accession>A0A840LBH6</accession>
<keyword evidence="13" id="KW-1185">Reference proteome</keyword>
<evidence type="ECO:0000256" key="3">
    <source>
        <dbReference type="ARBA" id="ARBA00020392"/>
    </source>
</evidence>
<keyword evidence="8" id="KW-0653">Protein transport</keyword>
<sequence>MNSANLQVLSILLERAESERDEALRLFQDAEKRAHQARQQHGELAQYRSDYQQRWAQQFAARGTMDIVGCYQSFGGRLDEAISSQSNITQYADQRLLASRDKLRQAEMRVASIGKLIERRRLEINRAVQRQEQKACDEQAARSTQAAYNPFVRLSA</sequence>
<dbReference type="Gene3D" id="1.10.287.1700">
    <property type="match status" value="1"/>
</dbReference>
<evidence type="ECO:0000256" key="10">
    <source>
        <dbReference type="ARBA" id="ARBA00023225"/>
    </source>
</evidence>
<evidence type="ECO:0000313" key="12">
    <source>
        <dbReference type="EMBL" id="MBB4843548.1"/>
    </source>
</evidence>
<dbReference type="InterPro" id="IPR052570">
    <property type="entry name" value="FliJ"/>
</dbReference>
<evidence type="ECO:0000256" key="11">
    <source>
        <dbReference type="SAM" id="Coils"/>
    </source>
</evidence>
<keyword evidence="9" id="KW-0472">Membrane</keyword>
<keyword evidence="5" id="KW-1003">Cell membrane</keyword>
<evidence type="ECO:0000256" key="7">
    <source>
        <dbReference type="ARBA" id="ARBA00022795"/>
    </source>
</evidence>
<protein>
    <recommendedName>
        <fullName evidence="3">Flagellar FliJ protein</fullName>
    </recommendedName>
</protein>
<keyword evidence="7" id="KW-1005">Bacterial flagellum biogenesis</keyword>
<dbReference type="GO" id="GO:0071973">
    <property type="term" value="P:bacterial-type flagellum-dependent cell motility"/>
    <property type="evidence" value="ECO:0007669"/>
    <property type="project" value="InterPro"/>
</dbReference>
<evidence type="ECO:0000256" key="9">
    <source>
        <dbReference type="ARBA" id="ARBA00023136"/>
    </source>
</evidence>
<dbReference type="NCBIfam" id="TIGR02473">
    <property type="entry name" value="flagell_FliJ"/>
    <property type="match status" value="1"/>
</dbReference>
<evidence type="ECO:0000313" key="13">
    <source>
        <dbReference type="Proteomes" id="UP000562027"/>
    </source>
</evidence>
<dbReference type="GO" id="GO:0015031">
    <property type="term" value="P:protein transport"/>
    <property type="evidence" value="ECO:0007669"/>
    <property type="project" value="UniProtKB-KW"/>
</dbReference>
<dbReference type="GO" id="GO:0009288">
    <property type="term" value="C:bacterial-type flagellum"/>
    <property type="evidence" value="ECO:0007669"/>
    <property type="project" value="InterPro"/>
</dbReference>
<dbReference type="RefSeq" id="WP_184298948.1">
    <property type="nucleotide sequence ID" value="NZ_JACHLP010000004.1"/>
</dbReference>
<dbReference type="Pfam" id="PF02050">
    <property type="entry name" value="FliJ"/>
    <property type="match status" value="1"/>
</dbReference>
<dbReference type="Proteomes" id="UP000562027">
    <property type="component" value="Unassembled WGS sequence"/>
</dbReference>
<proteinExistence type="inferred from homology"/>
<keyword evidence="10" id="KW-1006">Bacterial flagellum protein export</keyword>
<evidence type="ECO:0000256" key="5">
    <source>
        <dbReference type="ARBA" id="ARBA00022475"/>
    </source>
</evidence>
<evidence type="ECO:0000256" key="1">
    <source>
        <dbReference type="ARBA" id="ARBA00004413"/>
    </source>
</evidence>
<keyword evidence="12" id="KW-0966">Cell projection</keyword>
<dbReference type="InterPro" id="IPR053716">
    <property type="entry name" value="Flag_assembly_chemotaxis_eff"/>
</dbReference>
<dbReference type="PANTHER" id="PTHR38786">
    <property type="entry name" value="FLAGELLAR FLIJ PROTEIN"/>
    <property type="match status" value="1"/>
</dbReference>
<evidence type="ECO:0000256" key="6">
    <source>
        <dbReference type="ARBA" id="ARBA00022500"/>
    </source>
</evidence>
<dbReference type="InterPro" id="IPR012823">
    <property type="entry name" value="Flagell_FliJ"/>
</dbReference>
<dbReference type="AlphaFoldDB" id="A0A840LBH6"/>
<evidence type="ECO:0000256" key="2">
    <source>
        <dbReference type="ARBA" id="ARBA00010004"/>
    </source>
</evidence>
<keyword evidence="11" id="KW-0175">Coiled coil</keyword>
<dbReference type="EMBL" id="JACHLP010000004">
    <property type="protein sequence ID" value="MBB4843548.1"/>
    <property type="molecule type" value="Genomic_DNA"/>
</dbReference>
<comment type="similarity">
    <text evidence="2">Belongs to the FliJ family.</text>
</comment>
<feature type="coiled-coil region" evidence="11">
    <location>
        <begin position="6"/>
        <end position="40"/>
    </location>
</feature>